<comment type="caution">
    <text evidence="2">The sequence shown here is derived from an EMBL/GenBank/DDBJ whole genome shotgun (WGS) entry which is preliminary data.</text>
</comment>
<keyword evidence="3" id="KW-1185">Reference proteome</keyword>
<reference evidence="2 3" key="1">
    <citation type="submission" date="2018-11" db="EMBL/GenBank/DDBJ databases">
        <title>Genome assembly of Steccherinum ochraceum LE-BIN_3174, the white-rot fungus of the Steccherinaceae family (The Residual Polyporoid clade, Polyporales, Basidiomycota).</title>
        <authorList>
            <person name="Fedorova T.V."/>
            <person name="Glazunova O.A."/>
            <person name="Landesman E.O."/>
            <person name="Moiseenko K.V."/>
            <person name="Psurtseva N.V."/>
            <person name="Savinova O.S."/>
            <person name="Shakhova N.V."/>
            <person name="Tyazhelova T.V."/>
            <person name="Vasina D.V."/>
        </authorList>
    </citation>
    <scope>NUCLEOTIDE SEQUENCE [LARGE SCALE GENOMIC DNA]</scope>
    <source>
        <strain evidence="2 3">LE-BIN_3174</strain>
    </source>
</reference>
<dbReference type="SUPFAM" id="SSF55729">
    <property type="entry name" value="Acyl-CoA N-acyltransferases (Nat)"/>
    <property type="match status" value="1"/>
</dbReference>
<dbReference type="Proteomes" id="UP000292702">
    <property type="component" value="Unassembled WGS sequence"/>
</dbReference>
<dbReference type="InterPro" id="IPR000182">
    <property type="entry name" value="GNAT_dom"/>
</dbReference>
<dbReference type="AlphaFoldDB" id="A0A4R0RH06"/>
<evidence type="ECO:0000313" key="2">
    <source>
        <dbReference type="EMBL" id="TCD61614.1"/>
    </source>
</evidence>
<dbReference type="OrthoDB" id="630895at2759"/>
<dbReference type="CDD" id="cd04301">
    <property type="entry name" value="NAT_SF"/>
    <property type="match status" value="1"/>
</dbReference>
<dbReference type="EMBL" id="RWJN01000446">
    <property type="protein sequence ID" value="TCD61614.1"/>
    <property type="molecule type" value="Genomic_DNA"/>
</dbReference>
<organism evidence="2 3">
    <name type="scientific">Steccherinum ochraceum</name>
    <dbReference type="NCBI Taxonomy" id="92696"/>
    <lineage>
        <taxon>Eukaryota</taxon>
        <taxon>Fungi</taxon>
        <taxon>Dikarya</taxon>
        <taxon>Basidiomycota</taxon>
        <taxon>Agaricomycotina</taxon>
        <taxon>Agaricomycetes</taxon>
        <taxon>Polyporales</taxon>
        <taxon>Steccherinaceae</taxon>
        <taxon>Steccherinum</taxon>
    </lineage>
</organism>
<proteinExistence type="predicted"/>
<gene>
    <name evidence="2" type="ORF">EIP91_008158</name>
</gene>
<name>A0A4R0RH06_9APHY</name>
<sequence>MYTTERLVLRAWRESDLDEMHAMWNEAGVQLGAAGNHIAPRGLKWRDTYRSWLDNNLLSFIIETKEDTPSFVGHITIHGGDSKNRNGEISMTLKTAHWGKGYGTEVLRFVVDHAFRMMNVHRVSLGAFDSNDRALALYTKVGFVVEGRVRKSMWVDGEWRDLVLMGILDEEWAARQAKPAQ</sequence>
<dbReference type="STRING" id="92696.A0A4R0RH06"/>
<dbReference type="PROSITE" id="PS51186">
    <property type="entry name" value="GNAT"/>
    <property type="match status" value="1"/>
</dbReference>
<dbReference type="InterPro" id="IPR051531">
    <property type="entry name" value="N-acetyltransferase"/>
</dbReference>
<dbReference type="InterPro" id="IPR016181">
    <property type="entry name" value="Acyl_CoA_acyltransferase"/>
</dbReference>
<evidence type="ECO:0000259" key="1">
    <source>
        <dbReference type="PROSITE" id="PS51186"/>
    </source>
</evidence>
<dbReference type="PANTHER" id="PTHR43792">
    <property type="entry name" value="GNAT FAMILY, PUTATIVE (AFU_ORTHOLOGUE AFUA_3G00765)-RELATED-RELATED"/>
    <property type="match status" value="1"/>
</dbReference>
<evidence type="ECO:0000313" key="3">
    <source>
        <dbReference type="Proteomes" id="UP000292702"/>
    </source>
</evidence>
<dbReference type="GO" id="GO:0016747">
    <property type="term" value="F:acyltransferase activity, transferring groups other than amino-acyl groups"/>
    <property type="evidence" value="ECO:0007669"/>
    <property type="project" value="InterPro"/>
</dbReference>
<protein>
    <recommendedName>
        <fullName evidence="1">N-acetyltransferase domain-containing protein</fullName>
    </recommendedName>
</protein>
<dbReference type="Pfam" id="PF13302">
    <property type="entry name" value="Acetyltransf_3"/>
    <property type="match status" value="1"/>
</dbReference>
<dbReference type="Gene3D" id="3.40.630.30">
    <property type="match status" value="1"/>
</dbReference>
<feature type="domain" description="N-acetyltransferase" evidence="1">
    <location>
        <begin position="7"/>
        <end position="170"/>
    </location>
</feature>
<accession>A0A4R0RH06</accession>